<dbReference type="AlphaFoldDB" id="A0A917BEU8"/>
<accession>A0A917BEU8</accession>
<comment type="caution">
    <text evidence="2">The sequence shown here is derived from an EMBL/GenBank/DDBJ whole genome shotgun (WGS) entry which is preliminary data.</text>
</comment>
<sequence length="80" mass="8942">MAVLIQIRDVDESVRDVLKARAARQGISLNLLLRRLLEDEAARPERNQVFARVAARSERAAMSSTDLIRSLRDADTPRGA</sequence>
<dbReference type="RefSeq" id="WP_188427995.1">
    <property type="nucleotide sequence ID" value="NZ_BAABKH010000010.1"/>
</dbReference>
<feature type="domain" description="Antitoxin FitA-like ribbon-helix-helix" evidence="1">
    <location>
        <begin position="5"/>
        <end position="40"/>
    </location>
</feature>
<dbReference type="Proteomes" id="UP000605670">
    <property type="component" value="Unassembled WGS sequence"/>
</dbReference>
<reference evidence="2" key="2">
    <citation type="submission" date="2020-09" db="EMBL/GenBank/DDBJ databases">
        <authorList>
            <person name="Sun Q."/>
            <person name="Zhou Y."/>
        </authorList>
    </citation>
    <scope>NUCLEOTIDE SEQUENCE</scope>
    <source>
        <strain evidence="2">CGMCC 1.12160</strain>
    </source>
</reference>
<evidence type="ECO:0000313" key="2">
    <source>
        <dbReference type="EMBL" id="GGF40118.1"/>
    </source>
</evidence>
<organism evidence="2 3">
    <name type="scientific">Ornithinimicrobium tianjinense</name>
    <dbReference type="NCBI Taxonomy" id="1195761"/>
    <lineage>
        <taxon>Bacteria</taxon>
        <taxon>Bacillati</taxon>
        <taxon>Actinomycetota</taxon>
        <taxon>Actinomycetes</taxon>
        <taxon>Micrococcales</taxon>
        <taxon>Ornithinimicrobiaceae</taxon>
        <taxon>Ornithinimicrobium</taxon>
    </lineage>
</organism>
<dbReference type="InterPro" id="IPR010985">
    <property type="entry name" value="Ribbon_hlx_hlx"/>
</dbReference>
<name>A0A917BEU8_9MICO</name>
<dbReference type="SUPFAM" id="SSF47598">
    <property type="entry name" value="Ribbon-helix-helix"/>
    <property type="match status" value="1"/>
</dbReference>
<proteinExistence type="predicted"/>
<gene>
    <name evidence="2" type="ORF">GCM10011366_04680</name>
</gene>
<evidence type="ECO:0000313" key="3">
    <source>
        <dbReference type="Proteomes" id="UP000605670"/>
    </source>
</evidence>
<dbReference type="EMBL" id="BMEM01000001">
    <property type="protein sequence ID" value="GGF40118.1"/>
    <property type="molecule type" value="Genomic_DNA"/>
</dbReference>
<dbReference type="Pfam" id="PF22513">
    <property type="entry name" value="FitA-like_RHH"/>
    <property type="match status" value="1"/>
</dbReference>
<keyword evidence="3" id="KW-1185">Reference proteome</keyword>
<dbReference type="GO" id="GO:0006355">
    <property type="term" value="P:regulation of DNA-templated transcription"/>
    <property type="evidence" value="ECO:0007669"/>
    <property type="project" value="InterPro"/>
</dbReference>
<dbReference type="InterPro" id="IPR053853">
    <property type="entry name" value="FitA-like_RHH"/>
</dbReference>
<protein>
    <recommendedName>
        <fullName evidence="1">Antitoxin FitA-like ribbon-helix-helix domain-containing protein</fullName>
    </recommendedName>
</protein>
<evidence type="ECO:0000259" key="1">
    <source>
        <dbReference type="Pfam" id="PF22513"/>
    </source>
</evidence>
<reference evidence="2" key="1">
    <citation type="journal article" date="2014" name="Int. J. Syst. Evol. Microbiol.">
        <title>Complete genome sequence of Corynebacterium casei LMG S-19264T (=DSM 44701T), isolated from a smear-ripened cheese.</title>
        <authorList>
            <consortium name="US DOE Joint Genome Institute (JGI-PGF)"/>
            <person name="Walter F."/>
            <person name="Albersmeier A."/>
            <person name="Kalinowski J."/>
            <person name="Ruckert C."/>
        </authorList>
    </citation>
    <scope>NUCLEOTIDE SEQUENCE</scope>
    <source>
        <strain evidence="2">CGMCC 1.12160</strain>
    </source>
</reference>